<dbReference type="Gene3D" id="2.30.30.40">
    <property type="entry name" value="SH3 Domains"/>
    <property type="match status" value="1"/>
</dbReference>
<proteinExistence type="predicted"/>
<protein>
    <submittedName>
        <fullName evidence="4">Two-component system, chemotaxis family, chemotaxis protein CheV</fullName>
    </submittedName>
</protein>
<organism evidence="4 5">
    <name type="scientific">Methylomarinovum tepidoasis</name>
    <dbReference type="NCBI Taxonomy" id="2840183"/>
    <lineage>
        <taxon>Bacteria</taxon>
        <taxon>Pseudomonadati</taxon>
        <taxon>Pseudomonadota</taxon>
        <taxon>Gammaproteobacteria</taxon>
        <taxon>Methylococcales</taxon>
        <taxon>Methylothermaceae</taxon>
        <taxon>Methylomarinovum</taxon>
    </lineage>
</organism>
<sequence length="311" mass="34644">MSSILAGVDQRTQLAGHNRLELLLFRLQGPQRFGINVFKVKEVISCPPLTQVPEAHPVMCGMAHLRGQTVPILDLSKGIGGPALPRDGSGYVIVSEYNRSVQGFLVHEVDRIINMGWDQIKPPPRGTGKDSYLTAVTEFEDELIEVIDVEKIMKEIIGGDEEVSEGIIDSEVVDNEHHILVVDDSMVARNQIKRVLDQLGVESTLARDGQDAYEKLSAWIEEGKDLNDFLSMVISDVEMPKMDGYTLTTKMREHPQMKGLYILLHTSLSGVFNEAMVKKVGADRFLAKFSPDELATAVQERLREYDARKAA</sequence>
<dbReference type="CDD" id="cd19924">
    <property type="entry name" value="REC_CheV-like"/>
    <property type="match status" value="1"/>
</dbReference>
<dbReference type="RefSeq" id="WP_286293867.1">
    <property type="nucleotide sequence ID" value="NZ_AP024718.1"/>
</dbReference>
<evidence type="ECO:0000259" key="2">
    <source>
        <dbReference type="PROSITE" id="PS50110"/>
    </source>
</evidence>
<dbReference type="Pfam" id="PF00072">
    <property type="entry name" value="Response_reg"/>
    <property type="match status" value="1"/>
</dbReference>
<dbReference type="PROSITE" id="PS50110">
    <property type="entry name" value="RESPONSE_REGULATORY"/>
    <property type="match status" value="1"/>
</dbReference>
<evidence type="ECO:0000313" key="5">
    <source>
        <dbReference type="Proteomes" id="UP001321450"/>
    </source>
</evidence>
<gene>
    <name evidence="4" type="ORF">MIN45_P1021</name>
</gene>
<name>A0AAU9C9R1_9GAMM</name>
<evidence type="ECO:0000256" key="1">
    <source>
        <dbReference type="PROSITE-ProRule" id="PRU00169"/>
    </source>
</evidence>
<feature type="domain" description="Response regulatory" evidence="2">
    <location>
        <begin position="178"/>
        <end position="303"/>
    </location>
</feature>
<feature type="domain" description="CheW-like" evidence="3">
    <location>
        <begin position="19"/>
        <end position="158"/>
    </location>
</feature>
<evidence type="ECO:0000313" key="4">
    <source>
        <dbReference type="EMBL" id="BCX88652.1"/>
    </source>
</evidence>
<dbReference type="PANTHER" id="PTHR47233">
    <property type="entry name" value="CHEMOTAXIS PROTEIN CHEV"/>
    <property type="match status" value="1"/>
</dbReference>
<accession>A0AAU9C9R1</accession>
<dbReference type="GO" id="GO:0000160">
    <property type="term" value="P:phosphorelay signal transduction system"/>
    <property type="evidence" value="ECO:0007669"/>
    <property type="project" value="InterPro"/>
</dbReference>
<keyword evidence="1" id="KW-0597">Phosphoprotein</keyword>
<dbReference type="InterPro" id="IPR036061">
    <property type="entry name" value="CheW-like_dom_sf"/>
</dbReference>
<dbReference type="GO" id="GO:0006935">
    <property type="term" value="P:chemotaxis"/>
    <property type="evidence" value="ECO:0007669"/>
    <property type="project" value="InterPro"/>
</dbReference>
<reference evidence="5" key="1">
    <citation type="journal article" date="2024" name="Int. J. Syst. Evol. Microbiol.">
        <title>Methylomarinovum tepidoasis sp. nov., a moderately thermophilic methanotroph of the family Methylothermaceae isolated from a deep-sea hydrothermal field.</title>
        <authorList>
            <person name="Hirayama H."/>
            <person name="Takaki Y."/>
            <person name="Abe M."/>
            <person name="Miyazaki M."/>
            <person name="Uematsu K."/>
            <person name="Matsui Y."/>
            <person name="Takai K."/>
        </authorList>
    </citation>
    <scope>NUCLEOTIDE SEQUENCE [LARGE SCALE GENOMIC DNA]</scope>
    <source>
        <strain evidence="5">IN45</strain>
    </source>
</reference>
<keyword evidence="5" id="KW-1185">Reference proteome</keyword>
<dbReference type="InterPro" id="IPR011006">
    <property type="entry name" value="CheY-like_superfamily"/>
</dbReference>
<dbReference type="InterPro" id="IPR002545">
    <property type="entry name" value="CheW-lke_dom"/>
</dbReference>
<dbReference type="EMBL" id="AP024718">
    <property type="protein sequence ID" value="BCX88652.1"/>
    <property type="molecule type" value="Genomic_DNA"/>
</dbReference>
<dbReference type="Gene3D" id="3.40.50.2300">
    <property type="match status" value="1"/>
</dbReference>
<dbReference type="SUPFAM" id="SSF50341">
    <property type="entry name" value="CheW-like"/>
    <property type="match status" value="1"/>
</dbReference>
<dbReference type="KEGG" id="meiy:MIN45_P1021"/>
<dbReference type="InterPro" id="IPR024181">
    <property type="entry name" value="Chemotax_regulator_CheV"/>
</dbReference>
<feature type="modified residue" description="4-aspartylphosphate" evidence="1">
    <location>
        <position position="236"/>
    </location>
</feature>
<dbReference type="Gene3D" id="2.40.50.180">
    <property type="entry name" value="CheA-289, Domain 4"/>
    <property type="match status" value="1"/>
</dbReference>
<dbReference type="PIRSF" id="PIRSF002867">
    <property type="entry name" value="CheV"/>
    <property type="match status" value="1"/>
</dbReference>
<dbReference type="AlphaFoldDB" id="A0AAU9C9R1"/>
<dbReference type="Proteomes" id="UP001321450">
    <property type="component" value="Chromosome"/>
</dbReference>
<dbReference type="Pfam" id="PF01584">
    <property type="entry name" value="CheW"/>
    <property type="match status" value="1"/>
</dbReference>
<dbReference type="SUPFAM" id="SSF52172">
    <property type="entry name" value="CheY-like"/>
    <property type="match status" value="1"/>
</dbReference>
<dbReference type="SMART" id="SM00448">
    <property type="entry name" value="REC"/>
    <property type="match status" value="1"/>
</dbReference>
<dbReference type="SMART" id="SM00260">
    <property type="entry name" value="CheW"/>
    <property type="match status" value="1"/>
</dbReference>
<dbReference type="PROSITE" id="PS50851">
    <property type="entry name" value="CHEW"/>
    <property type="match status" value="1"/>
</dbReference>
<evidence type="ECO:0000259" key="3">
    <source>
        <dbReference type="PROSITE" id="PS50851"/>
    </source>
</evidence>
<dbReference type="InterPro" id="IPR001789">
    <property type="entry name" value="Sig_transdc_resp-reg_receiver"/>
</dbReference>
<dbReference type="PANTHER" id="PTHR47233:SF3">
    <property type="entry name" value="CHEMOTAXIS PROTEIN CHEV"/>
    <property type="match status" value="1"/>
</dbReference>